<feature type="compositionally biased region" description="Acidic residues" evidence="1">
    <location>
        <begin position="44"/>
        <end position="53"/>
    </location>
</feature>
<dbReference type="Proteomes" id="UP000729402">
    <property type="component" value="Unassembled WGS sequence"/>
</dbReference>
<dbReference type="EMBL" id="JAAALK010000085">
    <property type="protein sequence ID" value="KAG8083484.1"/>
    <property type="molecule type" value="Genomic_DNA"/>
</dbReference>
<sequence length="88" mass="9730">MLGSPTLLTPRATSSEIDYLASFLRLPTTPPHSPLRGSSRSPYSDDEQEDETPDYMPNSPDYTPDRMASPMAIPDDYFPLPDPSLDPS</sequence>
<proteinExistence type="predicted"/>
<dbReference type="AlphaFoldDB" id="A0A8J5TI54"/>
<evidence type="ECO:0000256" key="1">
    <source>
        <dbReference type="SAM" id="MobiDB-lite"/>
    </source>
</evidence>
<feature type="region of interest" description="Disordered" evidence="1">
    <location>
        <begin position="25"/>
        <end position="88"/>
    </location>
</feature>
<organism evidence="2 3">
    <name type="scientific">Zizania palustris</name>
    <name type="common">Northern wild rice</name>
    <dbReference type="NCBI Taxonomy" id="103762"/>
    <lineage>
        <taxon>Eukaryota</taxon>
        <taxon>Viridiplantae</taxon>
        <taxon>Streptophyta</taxon>
        <taxon>Embryophyta</taxon>
        <taxon>Tracheophyta</taxon>
        <taxon>Spermatophyta</taxon>
        <taxon>Magnoliopsida</taxon>
        <taxon>Liliopsida</taxon>
        <taxon>Poales</taxon>
        <taxon>Poaceae</taxon>
        <taxon>BOP clade</taxon>
        <taxon>Oryzoideae</taxon>
        <taxon>Oryzeae</taxon>
        <taxon>Zizaniinae</taxon>
        <taxon>Zizania</taxon>
    </lineage>
</organism>
<reference evidence="2" key="1">
    <citation type="journal article" date="2021" name="bioRxiv">
        <title>Whole Genome Assembly and Annotation of Northern Wild Rice, Zizania palustris L., Supports a Whole Genome Duplication in the Zizania Genus.</title>
        <authorList>
            <person name="Haas M."/>
            <person name="Kono T."/>
            <person name="Macchietto M."/>
            <person name="Millas R."/>
            <person name="McGilp L."/>
            <person name="Shao M."/>
            <person name="Duquette J."/>
            <person name="Hirsch C.N."/>
            <person name="Kimball J."/>
        </authorList>
    </citation>
    <scope>NUCLEOTIDE SEQUENCE</scope>
    <source>
        <tissue evidence="2">Fresh leaf tissue</tissue>
    </source>
</reference>
<evidence type="ECO:0000313" key="3">
    <source>
        <dbReference type="Proteomes" id="UP000729402"/>
    </source>
</evidence>
<reference evidence="2" key="2">
    <citation type="submission" date="2021-02" db="EMBL/GenBank/DDBJ databases">
        <authorList>
            <person name="Kimball J.A."/>
            <person name="Haas M.W."/>
            <person name="Macchietto M."/>
            <person name="Kono T."/>
            <person name="Duquette J."/>
            <person name="Shao M."/>
        </authorList>
    </citation>
    <scope>NUCLEOTIDE SEQUENCE</scope>
    <source>
        <tissue evidence="2">Fresh leaf tissue</tissue>
    </source>
</reference>
<evidence type="ECO:0000313" key="2">
    <source>
        <dbReference type="EMBL" id="KAG8083484.1"/>
    </source>
</evidence>
<gene>
    <name evidence="2" type="ORF">GUJ93_ZPchr0015g7007</name>
</gene>
<protein>
    <submittedName>
        <fullName evidence="2">Uncharacterized protein</fullName>
    </submittedName>
</protein>
<keyword evidence="3" id="KW-1185">Reference proteome</keyword>
<accession>A0A8J5TI54</accession>
<name>A0A8J5TI54_ZIZPA</name>
<comment type="caution">
    <text evidence="2">The sequence shown here is derived from an EMBL/GenBank/DDBJ whole genome shotgun (WGS) entry which is preliminary data.</text>
</comment>